<dbReference type="EMBL" id="PKPP01020793">
    <property type="protein sequence ID" value="PWA35053.1"/>
    <property type="molecule type" value="Genomic_DNA"/>
</dbReference>
<gene>
    <name evidence="3" type="ORF">CTI12_AA613120</name>
</gene>
<dbReference type="PANTHER" id="PTHR11926">
    <property type="entry name" value="GLUCOSYL/GLUCURONOSYL TRANSFERASES"/>
    <property type="match status" value="1"/>
</dbReference>
<reference evidence="3 4" key="1">
    <citation type="journal article" date="2018" name="Mol. Plant">
        <title>The genome of Artemisia annua provides insight into the evolution of Asteraceae family and artemisinin biosynthesis.</title>
        <authorList>
            <person name="Shen Q."/>
            <person name="Zhang L."/>
            <person name="Liao Z."/>
            <person name="Wang S."/>
            <person name="Yan T."/>
            <person name="Shi P."/>
            <person name="Liu M."/>
            <person name="Fu X."/>
            <person name="Pan Q."/>
            <person name="Wang Y."/>
            <person name="Lv Z."/>
            <person name="Lu X."/>
            <person name="Zhang F."/>
            <person name="Jiang W."/>
            <person name="Ma Y."/>
            <person name="Chen M."/>
            <person name="Hao X."/>
            <person name="Li L."/>
            <person name="Tang Y."/>
            <person name="Lv G."/>
            <person name="Zhou Y."/>
            <person name="Sun X."/>
            <person name="Brodelius P.E."/>
            <person name="Rose J.K.C."/>
            <person name="Tang K."/>
        </authorList>
    </citation>
    <scope>NUCLEOTIDE SEQUENCE [LARGE SCALE GENOMIC DNA]</scope>
    <source>
        <strain evidence="4">cv. Huhao1</strain>
        <tissue evidence="3">Leaf</tissue>
    </source>
</reference>
<dbReference type="FunFam" id="3.40.50.2000:FF:000108">
    <property type="entry name" value="UDP-glycosyltransferase 83A1"/>
    <property type="match status" value="1"/>
</dbReference>
<dbReference type="CDD" id="cd03784">
    <property type="entry name" value="GT1_Gtf-like"/>
    <property type="match status" value="1"/>
</dbReference>
<evidence type="ECO:0000256" key="2">
    <source>
        <dbReference type="ARBA" id="ARBA00022679"/>
    </source>
</evidence>
<name>A0A2U1KEM0_ARTAN</name>
<dbReference type="InterPro" id="IPR002213">
    <property type="entry name" value="UDP_glucos_trans"/>
</dbReference>
<keyword evidence="4" id="KW-1185">Reference proteome</keyword>
<dbReference type="SUPFAM" id="SSF53756">
    <property type="entry name" value="UDP-Glycosyltransferase/glycogen phosphorylase"/>
    <property type="match status" value="1"/>
</dbReference>
<evidence type="ECO:0000313" key="3">
    <source>
        <dbReference type="EMBL" id="PWA35053.1"/>
    </source>
</evidence>
<dbReference type="GO" id="GO:0080043">
    <property type="term" value="F:quercetin 3-O-glucosyltransferase activity"/>
    <property type="evidence" value="ECO:0007669"/>
    <property type="project" value="TreeGrafter"/>
</dbReference>
<comment type="similarity">
    <text evidence="1">Belongs to the UDP-glycosyltransferase family.</text>
</comment>
<dbReference type="FunFam" id="3.40.50.2000:FF:000061">
    <property type="entry name" value="UDP-glycosyltransferase 83A1"/>
    <property type="match status" value="1"/>
</dbReference>
<organism evidence="3 4">
    <name type="scientific">Artemisia annua</name>
    <name type="common">Sweet wormwood</name>
    <dbReference type="NCBI Taxonomy" id="35608"/>
    <lineage>
        <taxon>Eukaryota</taxon>
        <taxon>Viridiplantae</taxon>
        <taxon>Streptophyta</taxon>
        <taxon>Embryophyta</taxon>
        <taxon>Tracheophyta</taxon>
        <taxon>Spermatophyta</taxon>
        <taxon>Magnoliopsida</taxon>
        <taxon>eudicotyledons</taxon>
        <taxon>Gunneridae</taxon>
        <taxon>Pentapetalae</taxon>
        <taxon>asterids</taxon>
        <taxon>campanulids</taxon>
        <taxon>Asterales</taxon>
        <taxon>Asteraceae</taxon>
        <taxon>Asteroideae</taxon>
        <taxon>Anthemideae</taxon>
        <taxon>Artemisiinae</taxon>
        <taxon>Artemisia</taxon>
    </lineage>
</organism>
<dbReference type="PANTHER" id="PTHR11926:SF1412">
    <property type="entry name" value="UDP-GLYCOSYLTRANSFERASE 83A1-LIKE"/>
    <property type="match status" value="1"/>
</dbReference>
<sequence length="470" mass="52623">MKSNHVLVVPYPAQGHVIPLMDAAQRFTRKGLKVTFVNTEDSHKRVINAWSQKDDLSDMMQMVAIPDGIEPWEDRNDLGQLTESMFRAMPDKLEELINNINKTDDEKITCIIADYCMGWISKVAQKMGIRLAVFCSGSAAVMAVFMSVQKLLDDQVIDSNGVPVKDQMVQLSTNMPPMDPKQFLWACIGDPVTNKKMFDGLGLEGTVAAGVADCIICNSTVELEPETFTLFPKILPIGPLLANNEKTKQAGHFWNEDSSCVTWLDQQQFCSVIYVAFGSLTIFNQLQFEELALGLDLINRPFLWVVRPGMSGSTDHTYPNGFMDRIGTRGKIVSWAPQQEVLNHPSVACFMSHCGWNSTMEGVSNGVPFLCWPYFYDQFLDATYICDFWKTGLGLNKDDTGIVTREEIKSKVEQLIRNDKIKQNALNLHERVMASVKEGNSSSKNLSNFVDWVKKGKDNAPDNNNSQSSC</sequence>
<dbReference type="Pfam" id="PF00201">
    <property type="entry name" value="UDPGT"/>
    <property type="match status" value="1"/>
</dbReference>
<evidence type="ECO:0000313" key="4">
    <source>
        <dbReference type="Proteomes" id="UP000245207"/>
    </source>
</evidence>
<evidence type="ECO:0000256" key="1">
    <source>
        <dbReference type="ARBA" id="ARBA00009995"/>
    </source>
</evidence>
<dbReference type="Proteomes" id="UP000245207">
    <property type="component" value="Unassembled WGS sequence"/>
</dbReference>
<proteinExistence type="inferred from homology"/>
<dbReference type="OrthoDB" id="5835829at2759"/>
<accession>A0A2U1KEM0</accession>
<comment type="caution">
    <text evidence="3">The sequence shown here is derived from an EMBL/GenBank/DDBJ whole genome shotgun (WGS) entry which is preliminary data.</text>
</comment>
<dbReference type="Gene3D" id="3.40.50.2000">
    <property type="entry name" value="Glycogen Phosphorylase B"/>
    <property type="match status" value="2"/>
</dbReference>
<protein>
    <submittedName>
        <fullName evidence="3">UDP-glucuronosyl/UDP-glucosyltransferase</fullName>
    </submittedName>
</protein>
<keyword evidence="2 3" id="KW-0808">Transferase</keyword>
<dbReference type="GO" id="GO:0080044">
    <property type="term" value="F:quercetin 7-O-glucosyltransferase activity"/>
    <property type="evidence" value="ECO:0007669"/>
    <property type="project" value="TreeGrafter"/>
</dbReference>
<dbReference type="AlphaFoldDB" id="A0A2U1KEM0"/>